<name>A0A6J5MF68_9CAUD</name>
<gene>
    <name evidence="2" type="ORF">UFOVP433_6</name>
    <name evidence="3" type="ORF">UFOVP702_9</name>
</gene>
<evidence type="ECO:0000313" key="2">
    <source>
        <dbReference type="EMBL" id="CAB4142369.1"/>
    </source>
</evidence>
<keyword evidence="1" id="KW-0472">Membrane</keyword>
<protein>
    <submittedName>
        <fullName evidence="2">Uncharacterized protein</fullName>
    </submittedName>
</protein>
<evidence type="ECO:0000256" key="1">
    <source>
        <dbReference type="SAM" id="Phobius"/>
    </source>
</evidence>
<proteinExistence type="predicted"/>
<accession>A0A6J5MF68</accession>
<sequence>MNEKLLAVFAEYIRAVAVAVLTLVASGNMDPRSMAIGAAASLLPLLARGANPKDSAFGRTGEPNA</sequence>
<dbReference type="EMBL" id="LR796410">
    <property type="protein sequence ID" value="CAB4142369.1"/>
    <property type="molecule type" value="Genomic_DNA"/>
</dbReference>
<keyword evidence="1" id="KW-0812">Transmembrane</keyword>
<reference evidence="2" key="1">
    <citation type="submission" date="2020-04" db="EMBL/GenBank/DDBJ databases">
        <authorList>
            <person name="Chiriac C."/>
            <person name="Salcher M."/>
            <person name="Ghai R."/>
            <person name="Kavagutti S V."/>
        </authorList>
    </citation>
    <scope>NUCLEOTIDE SEQUENCE</scope>
</reference>
<feature type="transmembrane region" description="Helical" evidence="1">
    <location>
        <begin position="6"/>
        <end position="25"/>
    </location>
</feature>
<evidence type="ECO:0000313" key="3">
    <source>
        <dbReference type="EMBL" id="CAB4158410.1"/>
    </source>
</evidence>
<dbReference type="EMBL" id="LR796681">
    <property type="protein sequence ID" value="CAB4158410.1"/>
    <property type="molecule type" value="Genomic_DNA"/>
</dbReference>
<organism evidence="2">
    <name type="scientific">uncultured Caudovirales phage</name>
    <dbReference type="NCBI Taxonomy" id="2100421"/>
    <lineage>
        <taxon>Viruses</taxon>
        <taxon>Duplodnaviria</taxon>
        <taxon>Heunggongvirae</taxon>
        <taxon>Uroviricota</taxon>
        <taxon>Caudoviricetes</taxon>
        <taxon>Peduoviridae</taxon>
        <taxon>Maltschvirus</taxon>
        <taxon>Maltschvirus maltsch</taxon>
    </lineage>
</organism>
<keyword evidence="1" id="KW-1133">Transmembrane helix</keyword>